<dbReference type="Ensembl" id="ENSPSMT00000036768.1">
    <property type="protein sequence ID" value="ENSPSMP00000031855.1"/>
    <property type="gene ID" value="ENSPSMG00000022104.1"/>
</dbReference>
<evidence type="ECO:0000313" key="2">
    <source>
        <dbReference type="Proteomes" id="UP000694414"/>
    </source>
</evidence>
<dbReference type="GeneTree" id="ENSGT00390000018248"/>
<keyword evidence="2" id="KW-1185">Reference proteome</keyword>
<organism evidence="1 2">
    <name type="scientific">Prolemur simus</name>
    <name type="common">Greater bamboo lemur</name>
    <name type="synonym">Hapalemur simus</name>
    <dbReference type="NCBI Taxonomy" id="1328070"/>
    <lineage>
        <taxon>Eukaryota</taxon>
        <taxon>Metazoa</taxon>
        <taxon>Chordata</taxon>
        <taxon>Craniata</taxon>
        <taxon>Vertebrata</taxon>
        <taxon>Euteleostomi</taxon>
        <taxon>Mammalia</taxon>
        <taxon>Eutheria</taxon>
        <taxon>Euarchontoglires</taxon>
        <taxon>Primates</taxon>
        <taxon>Strepsirrhini</taxon>
        <taxon>Lemuriformes</taxon>
        <taxon>Lemuridae</taxon>
        <taxon>Prolemur</taxon>
    </lineage>
</organism>
<name>A0A8C9AD16_PROSS</name>
<evidence type="ECO:0000313" key="1">
    <source>
        <dbReference type="Ensembl" id="ENSPSMP00000031855.1"/>
    </source>
</evidence>
<dbReference type="AlphaFoldDB" id="A0A8C9AD16"/>
<reference evidence="1" key="1">
    <citation type="submission" date="2025-08" db="UniProtKB">
        <authorList>
            <consortium name="Ensembl"/>
        </authorList>
    </citation>
    <scope>IDENTIFICATION</scope>
</reference>
<sequence length="103" mass="11051">MESVTVPVLVGGFIDCVAQLIRIAEELLQLLSQEQVPCAEQIGADASPPEEASVPDLADTLDLESVLAPIDDEDLLLDVDEIMLEIGDEYEDILSGINDDLGN</sequence>
<protein>
    <submittedName>
        <fullName evidence="1">TRPC5 opposite strand</fullName>
    </submittedName>
</protein>
<proteinExistence type="predicted"/>
<reference evidence="1" key="2">
    <citation type="submission" date="2025-09" db="UniProtKB">
        <authorList>
            <consortium name="Ensembl"/>
        </authorList>
    </citation>
    <scope>IDENTIFICATION</scope>
</reference>
<dbReference type="Proteomes" id="UP000694414">
    <property type="component" value="Unplaced"/>
</dbReference>
<gene>
    <name evidence="1" type="primary">TRPC5OS</name>
</gene>
<accession>A0A8C9AD16</accession>